<evidence type="ECO:0000256" key="1">
    <source>
        <dbReference type="ARBA" id="ARBA00010679"/>
    </source>
</evidence>
<accession>A0ABR7P7S7</accession>
<dbReference type="Pfam" id="PF00730">
    <property type="entry name" value="HhH-GPD"/>
    <property type="match status" value="1"/>
</dbReference>
<dbReference type="InterPro" id="IPR052054">
    <property type="entry name" value="Oxidative_DNA_repair_enzyme"/>
</dbReference>
<dbReference type="Pfam" id="PF07934">
    <property type="entry name" value="OGG_N"/>
    <property type="match status" value="1"/>
</dbReference>
<keyword evidence="6" id="KW-0456">Lyase</keyword>
<dbReference type="EMBL" id="JACRTP010000001">
    <property type="protein sequence ID" value="MBC8627445.1"/>
    <property type="molecule type" value="Genomic_DNA"/>
</dbReference>
<dbReference type="Gene3D" id="3.30.310.260">
    <property type="match status" value="1"/>
</dbReference>
<name>A0ABR7P7S7_9FIRM</name>
<keyword evidence="4" id="KW-0378">Hydrolase</keyword>
<dbReference type="Proteomes" id="UP000661649">
    <property type="component" value="Unassembled WGS sequence"/>
</dbReference>
<gene>
    <name evidence="11" type="ORF">H8712_02180</name>
</gene>
<evidence type="ECO:0000256" key="8">
    <source>
        <dbReference type="ARBA" id="ARBA00023295"/>
    </source>
</evidence>
<keyword evidence="8" id="KW-0326">Glycosidase</keyword>
<comment type="caution">
    <text evidence="11">The sequence shown here is derived from an EMBL/GenBank/DDBJ whole genome shotgun (WGS) entry which is preliminary data.</text>
</comment>
<sequence length="266" mass="30622">MIEKQIEDFSIEQIAKSGQCFRIHKEKDGSFSNVAFGKHLRIIQKNEQVLFDCSETEFKEIWESYFDLKTDYHKIKASVDKNDSYLTKAVNYGWGMRILNQDLWEIIITFLISQNNNIPRIRKSVAALCEKFGEKKITPEDKIYYTFPESETLASAKMEGLAGLGLGYRDKYIYKMACSVADGSFSLETLKKQDTATAHKMLTDQYGIGNKVAACIALFALHHVDAFPIDTHVKKILAEHYPDGFPYEKYKGYAGILQQYMFFYDL</sequence>
<dbReference type="SUPFAM" id="SSF48150">
    <property type="entry name" value="DNA-glycosylase"/>
    <property type="match status" value="1"/>
</dbReference>
<evidence type="ECO:0000313" key="12">
    <source>
        <dbReference type="Proteomes" id="UP000661649"/>
    </source>
</evidence>
<dbReference type="Gene3D" id="1.10.340.30">
    <property type="entry name" value="Hypothetical protein, domain 2"/>
    <property type="match status" value="1"/>
</dbReference>
<keyword evidence="7" id="KW-0511">Multifunctional enzyme</keyword>
<evidence type="ECO:0000256" key="6">
    <source>
        <dbReference type="ARBA" id="ARBA00023239"/>
    </source>
</evidence>
<dbReference type="PANTHER" id="PTHR10242">
    <property type="entry name" value="8-OXOGUANINE DNA GLYCOSYLASE"/>
    <property type="match status" value="1"/>
</dbReference>
<dbReference type="InterPro" id="IPR011257">
    <property type="entry name" value="DNA_glycosylase"/>
</dbReference>
<evidence type="ECO:0000256" key="3">
    <source>
        <dbReference type="ARBA" id="ARBA00022763"/>
    </source>
</evidence>
<evidence type="ECO:0000256" key="7">
    <source>
        <dbReference type="ARBA" id="ARBA00023268"/>
    </source>
</evidence>
<dbReference type="RefSeq" id="WP_187558138.1">
    <property type="nucleotide sequence ID" value="NZ_JACRTP010000001.1"/>
</dbReference>
<feature type="domain" description="HhH-GPD" evidence="10">
    <location>
        <begin position="112"/>
        <end position="266"/>
    </location>
</feature>
<protein>
    <recommendedName>
        <fullName evidence="2">DNA-(apurinic or apyrimidinic site) lyase</fullName>
        <ecNumber evidence="2">4.2.99.18</ecNumber>
    </recommendedName>
</protein>
<reference evidence="11 12" key="1">
    <citation type="submission" date="2020-08" db="EMBL/GenBank/DDBJ databases">
        <title>Genome public.</title>
        <authorList>
            <person name="Liu C."/>
            <person name="Sun Q."/>
        </authorList>
    </citation>
    <scope>NUCLEOTIDE SEQUENCE [LARGE SCALE GENOMIC DNA]</scope>
    <source>
        <strain evidence="11 12">3_YM_SP_D4_24.mj</strain>
    </source>
</reference>
<organism evidence="11 12">
    <name type="scientific">Blautia stercoris</name>
    <dbReference type="NCBI Taxonomy" id="871664"/>
    <lineage>
        <taxon>Bacteria</taxon>
        <taxon>Bacillati</taxon>
        <taxon>Bacillota</taxon>
        <taxon>Clostridia</taxon>
        <taxon>Lachnospirales</taxon>
        <taxon>Lachnospiraceae</taxon>
        <taxon>Blautia</taxon>
    </lineage>
</organism>
<evidence type="ECO:0000256" key="4">
    <source>
        <dbReference type="ARBA" id="ARBA00022801"/>
    </source>
</evidence>
<comment type="catalytic activity">
    <reaction evidence="9">
        <text>2'-deoxyribonucleotide-(2'-deoxyribose 5'-phosphate)-2'-deoxyribonucleotide-DNA = a 3'-end 2'-deoxyribonucleotide-(2,3-dehydro-2,3-deoxyribose 5'-phosphate)-DNA + a 5'-end 5'-phospho-2'-deoxyribonucleoside-DNA + H(+)</text>
        <dbReference type="Rhea" id="RHEA:66592"/>
        <dbReference type="Rhea" id="RHEA-COMP:13180"/>
        <dbReference type="Rhea" id="RHEA-COMP:16897"/>
        <dbReference type="Rhea" id="RHEA-COMP:17067"/>
        <dbReference type="ChEBI" id="CHEBI:15378"/>
        <dbReference type="ChEBI" id="CHEBI:136412"/>
        <dbReference type="ChEBI" id="CHEBI:157695"/>
        <dbReference type="ChEBI" id="CHEBI:167181"/>
        <dbReference type="EC" id="4.2.99.18"/>
    </reaction>
</comment>
<dbReference type="SMART" id="SM00478">
    <property type="entry name" value="ENDO3c"/>
    <property type="match status" value="1"/>
</dbReference>
<evidence type="ECO:0000313" key="11">
    <source>
        <dbReference type="EMBL" id="MBC8627445.1"/>
    </source>
</evidence>
<proteinExistence type="inferred from homology"/>
<comment type="similarity">
    <text evidence="1">Belongs to the type-1 OGG1 family.</text>
</comment>
<evidence type="ECO:0000259" key="10">
    <source>
        <dbReference type="SMART" id="SM00478"/>
    </source>
</evidence>
<dbReference type="PANTHER" id="PTHR10242:SF2">
    <property type="entry name" value="N-GLYCOSYLASE_DNA LYASE"/>
    <property type="match status" value="1"/>
</dbReference>
<evidence type="ECO:0000256" key="9">
    <source>
        <dbReference type="ARBA" id="ARBA00044632"/>
    </source>
</evidence>
<evidence type="ECO:0000256" key="5">
    <source>
        <dbReference type="ARBA" id="ARBA00023204"/>
    </source>
</evidence>
<dbReference type="Gene3D" id="1.10.1670.10">
    <property type="entry name" value="Helix-hairpin-Helix base-excision DNA repair enzymes (C-terminal)"/>
    <property type="match status" value="1"/>
</dbReference>
<keyword evidence="3" id="KW-0227">DNA damage</keyword>
<dbReference type="InterPro" id="IPR003265">
    <property type="entry name" value="HhH-GPD_domain"/>
</dbReference>
<evidence type="ECO:0000256" key="2">
    <source>
        <dbReference type="ARBA" id="ARBA00012720"/>
    </source>
</evidence>
<dbReference type="CDD" id="cd00056">
    <property type="entry name" value="ENDO3c"/>
    <property type="match status" value="1"/>
</dbReference>
<dbReference type="InterPro" id="IPR012904">
    <property type="entry name" value="OGG_N"/>
</dbReference>
<dbReference type="EC" id="4.2.99.18" evidence="2"/>
<keyword evidence="12" id="KW-1185">Reference proteome</keyword>
<keyword evidence="5" id="KW-0234">DNA repair</keyword>
<dbReference type="SUPFAM" id="SSF55945">
    <property type="entry name" value="TATA-box binding protein-like"/>
    <property type="match status" value="1"/>
</dbReference>
<dbReference type="InterPro" id="IPR023170">
    <property type="entry name" value="HhH_base_excis_C"/>
</dbReference>